<sequence>MRELLNFIYDNEEAFRSKYRLDSLYSDFSVYRTTNPDGYQANISAWKRAITKASSAGLIPSKGGVMNDLFVIGTGEELARALETTNLGRPLALGAVIQDAVAKKEMIPLNDFLSTKTSIYHDGWSISPFSVIVWSLRQLGVLGDASNTNNKLAAGTLVVVANLEEVTREIITTVFAKTSYPDLLFTPRTFASEFSHIFAHPLSQTDLSILLTYLSRDRHLVSHNKHTIKFASPHSDDPPTPITESDTSIANLRALIQDLSAQIPRLISTVEKHDRTAREAVVRRDTTTARAALRSKKLVDATLSQRIATLHQLEEVFARIEAAASNVLAELNRKVGGVEGAEDVAEKLREQMETGGEERESGERKEGEARSGEDEGKVGGVGEEGAGGQRGRGEGEIASRVEGEDEREGGACY</sequence>
<feature type="compositionally biased region" description="Basic and acidic residues" evidence="1">
    <location>
        <begin position="350"/>
        <end position="377"/>
    </location>
</feature>
<dbReference type="EMBL" id="MU006096">
    <property type="protein sequence ID" value="KAF2838752.1"/>
    <property type="molecule type" value="Genomic_DNA"/>
</dbReference>
<dbReference type="AlphaFoldDB" id="A0A9P4VRD9"/>
<evidence type="ECO:0000256" key="1">
    <source>
        <dbReference type="SAM" id="MobiDB-lite"/>
    </source>
</evidence>
<dbReference type="Pfam" id="PF25880">
    <property type="entry name" value="WHD_CHMP7_1st"/>
    <property type="match status" value="1"/>
</dbReference>
<feature type="region of interest" description="Disordered" evidence="1">
    <location>
        <begin position="350"/>
        <end position="413"/>
    </location>
</feature>
<protein>
    <submittedName>
        <fullName evidence="2">Uncharacterized protein</fullName>
    </submittedName>
</protein>
<dbReference type="OrthoDB" id="10250120at2759"/>
<keyword evidence="3" id="KW-1185">Reference proteome</keyword>
<gene>
    <name evidence="2" type="ORF">M501DRAFT_829817</name>
</gene>
<name>A0A9P4VRD9_9PEZI</name>
<feature type="compositionally biased region" description="Basic and acidic residues" evidence="1">
    <location>
        <begin position="391"/>
        <end position="402"/>
    </location>
</feature>
<dbReference type="Proteomes" id="UP000799429">
    <property type="component" value="Unassembled WGS sequence"/>
</dbReference>
<proteinExistence type="predicted"/>
<reference evidence="2" key="1">
    <citation type="journal article" date="2020" name="Stud. Mycol.">
        <title>101 Dothideomycetes genomes: a test case for predicting lifestyles and emergence of pathogens.</title>
        <authorList>
            <person name="Haridas S."/>
            <person name="Albert R."/>
            <person name="Binder M."/>
            <person name="Bloem J."/>
            <person name="Labutti K."/>
            <person name="Salamov A."/>
            <person name="Andreopoulos B."/>
            <person name="Baker S."/>
            <person name="Barry K."/>
            <person name="Bills G."/>
            <person name="Bluhm B."/>
            <person name="Cannon C."/>
            <person name="Castanera R."/>
            <person name="Culley D."/>
            <person name="Daum C."/>
            <person name="Ezra D."/>
            <person name="Gonzalez J."/>
            <person name="Henrissat B."/>
            <person name="Kuo A."/>
            <person name="Liang C."/>
            <person name="Lipzen A."/>
            <person name="Lutzoni F."/>
            <person name="Magnuson J."/>
            <person name="Mondo S."/>
            <person name="Nolan M."/>
            <person name="Ohm R."/>
            <person name="Pangilinan J."/>
            <person name="Park H.-J."/>
            <person name="Ramirez L."/>
            <person name="Alfaro M."/>
            <person name="Sun H."/>
            <person name="Tritt A."/>
            <person name="Yoshinaga Y."/>
            <person name="Zwiers L.-H."/>
            <person name="Turgeon B."/>
            <person name="Goodwin S."/>
            <person name="Spatafora J."/>
            <person name="Crous P."/>
            <person name="Grigoriev I."/>
        </authorList>
    </citation>
    <scope>NUCLEOTIDE SEQUENCE</scope>
    <source>
        <strain evidence="2">CBS 101060</strain>
    </source>
</reference>
<evidence type="ECO:0000313" key="2">
    <source>
        <dbReference type="EMBL" id="KAF2838752.1"/>
    </source>
</evidence>
<organism evidence="2 3">
    <name type="scientific">Patellaria atrata CBS 101060</name>
    <dbReference type="NCBI Taxonomy" id="1346257"/>
    <lineage>
        <taxon>Eukaryota</taxon>
        <taxon>Fungi</taxon>
        <taxon>Dikarya</taxon>
        <taxon>Ascomycota</taxon>
        <taxon>Pezizomycotina</taxon>
        <taxon>Dothideomycetes</taxon>
        <taxon>Dothideomycetes incertae sedis</taxon>
        <taxon>Patellariales</taxon>
        <taxon>Patellariaceae</taxon>
        <taxon>Patellaria</taxon>
    </lineage>
</organism>
<feature type="compositionally biased region" description="Gly residues" evidence="1">
    <location>
        <begin position="378"/>
        <end position="390"/>
    </location>
</feature>
<comment type="caution">
    <text evidence="2">The sequence shown here is derived from an EMBL/GenBank/DDBJ whole genome shotgun (WGS) entry which is preliminary data.</text>
</comment>
<evidence type="ECO:0000313" key="3">
    <source>
        <dbReference type="Proteomes" id="UP000799429"/>
    </source>
</evidence>
<accession>A0A9P4VRD9</accession>